<feature type="transmembrane region" description="Helical" evidence="1">
    <location>
        <begin position="50"/>
        <end position="72"/>
    </location>
</feature>
<evidence type="ECO:0000313" key="2">
    <source>
        <dbReference type="EMBL" id="OGY91544.1"/>
    </source>
</evidence>
<feature type="transmembrane region" description="Helical" evidence="1">
    <location>
        <begin position="107"/>
        <end position="125"/>
    </location>
</feature>
<accession>A0A1G2BQY9</accession>
<dbReference type="GO" id="GO:0022857">
    <property type="term" value="F:transmembrane transporter activity"/>
    <property type="evidence" value="ECO:0007669"/>
    <property type="project" value="InterPro"/>
</dbReference>
<feature type="transmembrane region" description="Helical" evidence="1">
    <location>
        <begin position="366"/>
        <end position="384"/>
    </location>
</feature>
<evidence type="ECO:0000313" key="3">
    <source>
        <dbReference type="Proteomes" id="UP000177349"/>
    </source>
</evidence>
<dbReference type="InterPro" id="IPR011701">
    <property type="entry name" value="MFS"/>
</dbReference>
<gene>
    <name evidence="2" type="ORF">A3B31_00245</name>
</gene>
<keyword evidence="1" id="KW-0812">Transmembrane</keyword>
<dbReference type="SUPFAM" id="SSF103473">
    <property type="entry name" value="MFS general substrate transporter"/>
    <property type="match status" value="1"/>
</dbReference>
<dbReference type="AlphaFoldDB" id="A0A1G2BQY9"/>
<dbReference type="InterPro" id="IPR036259">
    <property type="entry name" value="MFS_trans_sf"/>
</dbReference>
<dbReference type="EMBL" id="MHKN01000039">
    <property type="protein sequence ID" value="OGY91544.1"/>
    <property type="molecule type" value="Genomic_DNA"/>
</dbReference>
<keyword evidence="1" id="KW-0472">Membrane</keyword>
<sequence length="385" mass="43633">MLKRLVRSFLPNHMRREIKELFASTLILNFGIMMIQLFEPIYLYEIGYSLLWIVGFFFIVYLTYFLTLPLGANFARVYGYEKSLVVSSIILIVYYIVFYFIREFPLLFFIAPVVNALYRAFYWPAFHADFARYAEPDEEGREVGSIWVAIASVSILAPLTAGVILEFWGFGALFAFASVLFMLSNIPLLTTKEVRTAEKFSYREAYRILFARGMRKRFFGYLGYGEEVIAVVVWPVFLAVVVVDLLNIGAIVSLGLFISVAVTLSIGRLADMKNRHSILHVGSVVYSVVWFCRLLARTVGGVLLVDISARATKTVVEVPLYALLYDRAKHSRIMQSVAFFELTLVLAKLATLSVLFVLLLFMPDGAVYQTAFVLGGLLALLYMLV</sequence>
<dbReference type="Pfam" id="PF07690">
    <property type="entry name" value="MFS_1"/>
    <property type="match status" value="1"/>
</dbReference>
<feature type="transmembrane region" description="Helical" evidence="1">
    <location>
        <begin position="218"/>
        <end position="242"/>
    </location>
</feature>
<evidence type="ECO:0008006" key="4">
    <source>
        <dbReference type="Google" id="ProtNLM"/>
    </source>
</evidence>
<feature type="transmembrane region" description="Helical" evidence="1">
    <location>
        <begin position="337"/>
        <end position="360"/>
    </location>
</feature>
<dbReference type="InterPro" id="IPR052528">
    <property type="entry name" value="Sugar_transport-like"/>
</dbReference>
<feature type="transmembrane region" description="Helical" evidence="1">
    <location>
        <begin position="170"/>
        <end position="189"/>
    </location>
</feature>
<protein>
    <recommendedName>
        <fullName evidence="4">Major facilitator superfamily (MFS) profile domain-containing protein</fullName>
    </recommendedName>
</protein>
<keyword evidence="1" id="KW-1133">Transmembrane helix</keyword>
<dbReference type="PANTHER" id="PTHR23526">
    <property type="entry name" value="INTEGRAL MEMBRANE TRANSPORT PROTEIN-RELATED"/>
    <property type="match status" value="1"/>
</dbReference>
<evidence type="ECO:0000256" key="1">
    <source>
        <dbReference type="SAM" id="Phobius"/>
    </source>
</evidence>
<reference evidence="2 3" key="1">
    <citation type="journal article" date="2016" name="Nat. Commun.">
        <title>Thousands of microbial genomes shed light on interconnected biogeochemical processes in an aquifer system.</title>
        <authorList>
            <person name="Anantharaman K."/>
            <person name="Brown C.T."/>
            <person name="Hug L.A."/>
            <person name="Sharon I."/>
            <person name="Castelle C.J."/>
            <person name="Probst A.J."/>
            <person name="Thomas B.C."/>
            <person name="Singh A."/>
            <person name="Wilkins M.J."/>
            <person name="Karaoz U."/>
            <person name="Brodie E.L."/>
            <person name="Williams K.H."/>
            <person name="Hubbard S.S."/>
            <person name="Banfield J.F."/>
        </authorList>
    </citation>
    <scope>NUCLEOTIDE SEQUENCE [LARGE SCALE GENOMIC DNA]</scope>
</reference>
<name>A0A1G2BQY9_9BACT</name>
<feature type="transmembrane region" description="Helical" evidence="1">
    <location>
        <begin position="146"/>
        <end position="164"/>
    </location>
</feature>
<comment type="caution">
    <text evidence="2">The sequence shown here is derived from an EMBL/GenBank/DDBJ whole genome shotgun (WGS) entry which is preliminary data.</text>
</comment>
<dbReference type="PANTHER" id="PTHR23526:SF2">
    <property type="entry name" value="MAJOR FACILITATOR SUPERFAMILY (MFS) PROFILE DOMAIN-CONTAINING PROTEIN"/>
    <property type="match status" value="1"/>
</dbReference>
<dbReference type="Gene3D" id="1.20.1250.20">
    <property type="entry name" value="MFS general substrate transporter like domains"/>
    <property type="match status" value="1"/>
</dbReference>
<feature type="transmembrane region" description="Helical" evidence="1">
    <location>
        <begin position="248"/>
        <end position="266"/>
    </location>
</feature>
<dbReference type="Proteomes" id="UP000177349">
    <property type="component" value="Unassembled WGS sequence"/>
</dbReference>
<feature type="transmembrane region" description="Helical" evidence="1">
    <location>
        <begin position="21"/>
        <end position="38"/>
    </location>
</feature>
<proteinExistence type="predicted"/>
<organism evidence="2 3">
    <name type="scientific">Candidatus Komeilibacteria bacterium RIFCSPLOWO2_01_FULL_53_11</name>
    <dbReference type="NCBI Taxonomy" id="1798552"/>
    <lineage>
        <taxon>Bacteria</taxon>
        <taxon>Candidatus Komeiliibacteriota</taxon>
    </lineage>
</organism>
<feature type="transmembrane region" description="Helical" evidence="1">
    <location>
        <begin position="84"/>
        <end position="101"/>
    </location>
</feature>